<feature type="transmembrane region" description="Helical" evidence="6">
    <location>
        <begin position="245"/>
        <end position="264"/>
    </location>
</feature>
<feature type="transmembrane region" description="Helical" evidence="6">
    <location>
        <begin position="141"/>
        <end position="163"/>
    </location>
</feature>
<evidence type="ECO:0000256" key="3">
    <source>
        <dbReference type="ARBA" id="ARBA00022989"/>
    </source>
</evidence>
<sequence length="704" mass="75685">MDSHHNVEAGTTADPLVVSLNLTNVEGRNSGESDDEESSPSRRPSIQDLEDLPTLLKSCRNPPGPAQHVDLGTAASFPLSSLRSATTVKVKSAAYGQPARIPNLGRDWEFAGWGTTITTDLPGEVVEQHGKIEKHVQIGQIRATSIVGIAVTGGVLYTVGPAIVVAGQYAPISLLLVCVVVFIYRYIFAELGAVPLNGGVYSLLLVGSTKLVAAAAAVCLILDLGAAAVVSAATASNYANGQWEIGNVYVLTIAVLVAFALLALAGVKDSANVSLVIFWIHLATMMALMVASVVHWIRHGSEVLVSNWNAPSPTGNAPLDIFNGFCLGMLGFTGMEQCPNYIEEQKPGVYTKVMRNISYLVLCITPVMTFLTLAVLPRAEIDANVNFVLSYLGRTVAGKPLELIGSINACIVLCGGVLCAFVGIVGLMEHMARDNLLPRFLLQSNRWTRSYHYIILTFLLICILLVVVTNGDIILLSLLFAIAFLAVLALFAIANLLLKYKRGRLQRPVHAAWYAVVLALGGVLAAIVGNGVTSPQMIVIFVVFFGVLFGAMTALVCEVKILRLMVFAAAHQPAMGKVTEWLMKRLKIARSSPVAFFTNHDEIHVLNKAALYVIRNEPTMHLQIVHFYEEAEQIPTNLQLSRAVLDHAYPKLTIDLILVKGQFSSSAVACMAKALGISRNQCYITCPGRGSAIGDFGGARIIML</sequence>
<feature type="transmembrane region" description="Helical" evidence="6">
    <location>
        <begin position="450"/>
        <end position="468"/>
    </location>
</feature>
<dbReference type="EMBL" id="JADGJQ010000055">
    <property type="protein sequence ID" value="KAJ3175149.1"/>
    <property type="molecule type" value="Genomic_DNA"/>
</dbReference>
<keyword evidence="2 6" id="KW-0812">Transmembrane</keyword>
<dbReference type="PANTHER" id="PTHR43243">
    <property type="entry name" value="INNER MEMBRANE TRANSPORTER YGJI-RELATED"/>
    <property type="match status" value="1"/>
</dbReference>
<dbReference type="InterPro" id="IPR002293">
    <property type="entry name" value="AA/rel_permease1"/>
</dbReference>
<evidence type="ECO:0000256" key="1">
    <source>
        <dbReference type="ARBA" id="ARBA00004141"/>
    </source>
</evidence>
<feature type="region of interest" description="Disordered" evidence="5">
    <location>
        <begin position="1"/>
        <end position="47"/>
    </location>
</feature>
<evidence type="ECO:0000313" key="8">
    <source>
        <dbReference type="Proteomes" id="UP001212152"/>
    </source>
</evidence>
<feature type="transmembrane region" description="Helical" evidence="6">
    <location>
        <begin position="474"/>
        <end position="498"/>
    </location>
</feature>
<keyword evidence="4 6" id="KW-0472">Membrane</keyword>
<feature type="transmembrane region" description="Helical" evidence="6">
    <location>
        <begin position="169"/>
        <end position="188"/>
    </location>
</feature>
<feature type="transmembrane region" description="Helical" evidence="6">
    <location>
        <begin position="538"/>
        <end position="557"/>
    </location>
</feature>
<protein>
    <submittedName>
        <fullName evidence="7">Uncharacterized protein</fullName>
    </submittedName>
</protein>
<keyword evidence="3 6" id="KW-1133">Transmembrane helix</keyword>
<name>A0AAD5XL26_9FUNG</name>
<dbReference type="Pfam" id="PF13520">
    <property type="entry name" value="AA_permease_2"/>
    <property type="match status" value="1"/>
</dbReference>
<evidence type="ECO:0000256" key="4">
    <source>
        <dbReference type="ARBA" id="ARBA00023136"/>
    </source>
</evidence>
<dbReference type="AlphaFoldDB" id="A0AAD5XL26"/>
<accession>A0AAD5XL26</accession>
<evidence type="ECO:0000256" key="5">
    <source>
        <dbReference type="SAM" id="MobiDB-lite"/>
    </source>
</evidence>
<dbReference type="PANTHER" id="PTHR43243:SF11">
    <property type="entry name" value="AMINO ACID PERMEASE_ SLC12A DOMAIN-CONTAINING PROTEIN"/>
    <property type="match status" value="1"/>
</dbReference>
<dbReference type="Proteomes" id="UP001212152">
    <property type="component" value="Unassembled WGS sequence"/>
</dbReference>
<keyword evidence="8" id="KW-1185">Reference proteome</keyword>
<organism evidence="7 8">
    <name type="scientific">Geranomyces variabilis</name>
    <dbReference type="NCBI Taxonomy" id="109894"/>
    <lineage>
        <taxon>Eukaryota</taxon>
        <taxon>Fungi</taxon>
        <taxon>Fungi incertae sedis</taxon>
        <taxon>Chytridiomycota</taxon>
        <taxon>Chytridiomycota incertae sedis</taxon>
        <taxon>Chytridiomycetes</taxon>
        <taxon>Spizellomycetales</taxon>
        <taxon>Powellomycetaceae</taxon>
        <taxon>Geranomyces</taxon>
    </lineage>
</organism>
<feature type="transmembrane region" description="Helical" evidence="6">
    <location>
        <begin position="276"/>
        <end position="297"/>
    </location>
</feature>
<evidence type="ECO:0000256" key="2">
    <source>
        <dbReference type="ARBA" id="ARBA00022692"/>
    </source>
</evidence>
<dbReference type="GO" id="GO:0015171">
    <property type="term" value="F:amino acid transmembrane transporter activity"/>
    <property type="evidence" value="ECO:0007669"/>
    <property type="project" value="TreeGrafter"/>
</dbReference>
<feature type="transmembrane region" description="Helical" evidence="6">
    <location>
        <begin position="200"/>
        <end position="233"/>
    </location>
</feature>
<dbReference type="Gene3D" id="1.20.1740.10">
    <property type="entry name" value="Amino acid/polyamine transporter I"/>
    <property type="match status" value="1"/>
</dbReference>
<evidence type="ECO:0000313" key="7">
    <source>
        <dbReference type="EMBL" id="KAJ3175149.1"/>
    </source>
</evidence>
<reference evidence="7" key="1">
    <citation type="submission" date="2020-05" db="EMBL/GenBank/DDBJ databases">
        <title>Phylogenomic resolution of chytrid fungi.</title>
        <authorList>
            <person name="Stajich J.E."/>
            <person name="Amses K."/>
            <person name="Simmons R."/>
            <person name="Seto K."/>
            <person name="Myers J."/>
            <person name="Bonds A."/>
            <person name="Quandt C.A."/>
            <person name="Barry K."/>
            <person name="Liu P."/>
            <person name="Grigoriev I."/>
            <person name="Longcore J.E."/>
            <person name="James T.Y."/>
        </authorList>
    </citation>
    <scope>NUCLEOTIDE SEQUENCE</scope>
    <source>
        <strain evidence="7">JEL0379</strain>
    </source>
</reference>
<comment type="subcellular location">
    <subcellularLocation>
        <location evidence="1">Membrane</location>
        <topology evidence="1">Multi-pass membrane protein</topology>
    </subcellularLocation>
</comment>
<feature type="transmembrane region" description="Helical" evidence="6">
    <location>
        <begin position="356"/>
        <end position="376"/>
    </location>
</feature>
<proteinExistence type="predicted"/>
<comment type="caution">
    <text evidence="7">The sequence shown here is derived from an EMBL/GenBank/DDBJ whole genome shotgun (WGS) entry which is preliminary data.</text>
</comment>
<evidence type="ECO:0000256" key="6">
    <source>
        <dbReference type="SAM" id="Phobius"/>
    </source>
</evidence>
<dbReference type="GO" id="GO:0016020">
    <property type="term" value="C:membrane"/>
    <property type="evidence" value="ECO:0007669"/>
    <property type="project" value="UniProtKB-SubCell"/>
</dbReference>
<gene>
    <name evidence="7" type="ORF">HDU87_006384</name>
</gene>
<feature type="transmembrane region" description="Helical" evidence="6">
    <location>
        <begin position="510"/>
        <end position="532"/>
    </location>
</feature>
<feature type="transmembrane region" description="Helical" evidence="6">
    <location>
        <begin position="403"/>
        <end position="429"/>
    </location>
</feature>